<evidence type="ECO:0000256" key="1">
    <source>
        <dbReference type="SAM" id="MobiDB-lite"/>
    </source>
</evidence>
<sequence length="112" mass="12112">MSNNIYARLTGGITRASISGDNAHFPGDDPIGDGEALRQAMRDPRYSKSASYRAMVEEAIAESMVVSSDPNSGQLNGRFQVRGNPIDEAPPAERELTEHEQAMIALAEKHGL</sequence>
<dbReference type="Proteomes" id="UP000528734">
    <property type="component" value="Unassembled WGS sequence"/>
</dbReference>
<dbReference type="RefSeq" id="WP_171711276.1">
    <property type="nucleotide sequence ID" value="NZ_JAAVLW010000005.1"/>
</dbReference>
<reference evidence="2 3" key="1">
    <citation type="submission" date="2020-03" db="EMBL/GenBank/DDBJ databases">
        <title>Bradyrhizobium diversity isolated from nodules of Muelleranthus trifoliolatus.</title>
        <authorList>
            <person name="Klepa M."/>
            <person name="Helene L."/>
            <person name="Hungria M."/>
        </authorList>
    </citation>
    <scope>NUCLEOTIDE SEQUENCE [LARGE SCALE GENOMIC DNA]</scope>
    <source>
        <strain evidence="2 3">WSM 1744</strain>
    </source>
</reference>
<proteinExistence type="predicted"/>
<name>A0A7Y4H682_9BRAD</name>
<gene>
    <name evidence="2" type="ORF">HCN50_19600</name>
</gene>
<organism evidence="2 3">
    <name type="scientific">Bradyrhizobium archetypum</name>
    <dbReference type="NCBI Taxonomy" id="2721160"/>
    <lineage>
        <taxon>Bacteria</taxon>
        <taxon>Pseudomonadati</taxon>
        <taxon>Pseudomonadota</taxon>
        <taxon>Alphaproteobacteria</taxon>
        <taxon>Hyphomicrobiales</taxon>
        <taxon>Nitrobacteraceae</taxon>
        <taxon>Bradyrhizobium</taxon>
    </lineage>
</organism>
<dbReference type="AlphaFoldDB" id="A0A7Y4H682"/>
<feature type="compositionally biased region" description="Polar residues" evidence="1">
    <location>
        <begin position="66"/>
        <end position="77"/>
    </location>
</feature>
<protein>
    <submittedName>
        <fullName evidence="2">Uncharacterized protein</fullName>
    </submittedName>
</protein>
<dbReference type="EMBL" id="JAAVLW010000005">
    <property type="protein sequence ID" value="NOJ48429.1"/>
    <property type="molecule type" value="Genomic_DNA"/>
</dbReference>
<comment type="caution">
    <text evidence="2">The sequence shown here is derived from an EMBL/GenBank/DDBJ whole genome shotgun (WGS) entry which is preliminary data.</text>
</comment>
<accession>A0A7Y4H682</accession>
<evidence type="ECO:0000313" key="3">
    <source>
        <dbReference type="Proteomes" id="UP000528734"/>
    </source>
</evidence>
<feature type="region of interest" description="Disordered" evidence="1">
    <location>
        <begin position="66"/>
        <end position="95"/>
    </location>
</feature>
<keyword evidence="3" id="KW-1185">Reference proteome</keyword>
<evidence type="ECO:0000313" key="2">
    <source>
        <dbReference type="EMBL" id="NOJ48429.1"/>
    </source>
</evidence>